<name>A0A1F5PK39_9BACT</name>
<keyword evidence="1" id="KW-1133">Transmembrane helix</keyword>
<evidence type="ECO:0000256" key="1">
    <source>
        <dbReference type="SAM" id="Phobius"/>
    </source>
</evidence>
<feature type="transmembrane region" description="Helical" evidence="1">
    <location>
        <begin position="36"/>
        <end position="54"/>
    </location>
</feature>
<keyword evidence="1" id="KW-0812">Transmembrane</keyword>
<dbReference type="AlphaFoldDB" id="A0A1F5PK39"/>
<comment type="caution">
    <text evidence="2">The sequence shown here is derived from an EMBL/GenBank/DDBJ whole genome shotgun (WGS) entry which is preliminary data.</text>
</comment>
<dbReference type="EMBL" id="MFEY01000007">
    <property type="protein sequence ID" value="OGE90286.1"/>
    <property type="molecule type" value="Genomic_DNA"/>
</dbReference>
<organism evidence="2 3">
    <name type="scientific">Candidatus Doudnabacteria bacterium RIFCSPHIGHO2_12_FULL_48_16</name>
    <dbReference type="NCBI Taxonomy" id="1817838"/>
    <lineage>
        <taxon>Bacteria</taxon>
        <taxon>Candidatus Doudnaibacteriota</taxon>
    </lineage>
</organism>
<gene>
    <name evidence="2" type="ORF">A3E29_04290</name>
</gene>
<accession>A0A1F5PK39</accession>
<dbReference type="Proteomes" id="UP000177682">
    <property type="component" value="Unassembled WGS sequence"/>
</dbReference>
<feature type="transmembrane region" description="Helical" evidence="1">
    <location>
        <begin position="74"/>
        <end position="93"/>
    </location>
</feature>
<keyword evidence="1" id="KW-0472">Membrane</keyword>
<sequence>MYWPKFKRTIMFPGQQADEEVLLVVREHWLVFLTKLLAWLMFAAFLMLGDWAINVYAPVLNTAPYLGYVNLLKSIYLMFLVLGLLILWVMYYLNIQIVTNQRIVDITQRSLIHHTISELHLSRIEDVTAEVSGIFGTFLDYGNVYIQTAGETERFTFNKVPNPQRIEKMILDLYEQLPEDLRGHPHEKK</sequence>
<dbReference type="PANTHER" id="PTHR37938:SF1">
    <property type="entry name" value="BLL0215 PROTEIN"/>
    <property type="match status" value="1"/>
</dbReference>
<dbReference type="PANTHER" id="PTHR37938">
    <property type="entry name" value="BLL0215 PROTEIN"/>
    <property type="match status" value="1"/>
</dbReference>
<reference evidence="2 3" key="1">
    <citation type="journal article" date="2016" name="Nat. Commun.">
        <title>Thousands of microbial genomes shed light on interconnected biogeochemical processes in an aquifer system.</title>
        <authorList>
            <person name="Anantharaman K."/>
            <person name="Brown C.T."/>
            <person name="Hug L.A."/>
            <person name="Sharon I."/>
            <person name="Castelle C.J."/>
            <person name="Probst A.J."/>
            <person name="Thomas B.C."/>
            <person name="Singh A."/>
            <person name="Wilkins M.J."/>
            <person name="Karaoz U."/>
            <person name="Brodie E.L."/>
            <person name="Williams K.H."/>
            <person name="Hubbard S.S."/>
            <person name="Banfield J.F."/>
        </authorList>
    </citation>
    <scope>NUCLEOTIDE SEQUENCE [LARGE SCALE GENOMIC DNA]</scope>
</reference>
<evidence type="ECO:0000313" key="2">
    <source>
        <dbReference type="EMBL" id="OGE90286.1"/>
    </source>
</evidence>
<proteinExistence type="predicted"/>
<protein>
    <submittedName>
        <fullName evidence="2">Uncharacterized protein</fullName>
    </submittedName>
</protein>
<evidence type="ECO:0000313" key="3">
    <source>
        <dbReference type="Proteomes" id="UP000177682"/>
    </source>
</evidence>